<sequence length="102" mass="11117">MEKKTKKRNPVAYITRATTKLGTKPAPFMAAFSSKGPNKVTPEIFKICTYVQPDITAPGVSVQPDWSPAAIKSVMTSICNELEICNSFSLEIPDKGGKLEVK</sequence>
<comment type="caution">
    <text evidence="1">The sequence shown here is derived from an EMBL/GenBank/DDBJ whole genome shotgun (WGS) entry which is preliminary data.</text>
</comment>
<dbReference type="Proteomes" id="UP001164250">
    <property type="component" value="Chromosome 10"/>
</dbReference>
<dbReference type="EMBL" id="CM047906">
    <property type="protein sequence ID" value="KAJ0086437.1"/>
    <property type="molecule type" value="Genomic_DNA"/>
</dbReference>
<evidence type="ECO:0000313" key="2">
    <source>
        <dbReference type="Proteomes" id="UP001164250"/>
    </source>
</evidence>
<protein>
    <submittedName>
        <fullName evidence="1">Uncharacterized protein</fullName>
    </submittedName>
</protein>
<evidence type="ECO:0000313" key="1">
    <source>
        <dbReference type="EMBL" id="KAJ0086437.1"/>
    </source>
</evidence>
<gene>
    <name evidence="1" type="ORF">Patl1_07410</name>
</gene>
<proteinExistence type="predicted"/>
<organism evidence="1 2">
    <name type="scientific">Pistacia atlantica</name>
    <dbReference type="NCBI Taxonomy" id="434234"/>
    <lineage>
        <taxon>Eukaryota</taxon>
        <taxon>Viridiplantae</taxon>
        <taxon>Streptophyta</taxon>
        <taxon>Embryophyta</taxon>
        <taxon>Tracheophyta</taxon>
        <taxon>Spermatophyta</taxon>
        <taxon>Magnoliopsida</taxon>
        <taxon>eudicotyledons</taxon>
        <taxon>Gunneridae</taxon>
        <taxon>Pentapetalae</taxon>
        <taxon>rosids</taxon>
        <taxon>malvids</taxon>
        <taxon>Sapindales</taxon>
        <taxon>Anacardiaceae</taxon>
        <taxon>Pistacia</taxon>
    </lineage>
</organism>
<keyword evidence="2" id="KW-1185">Reference proteome</keyword>
<reference evidence="2" key="1">
    <citation type="journal article" date="2023" name="G3 (Bethesda)">
        <title>Genome assembly and association tests identify interacting loci associated with vigor, precocity, and sex in interspecific pistachio rootstocks.</title>
        <authorList>
            <person name="Palmer W."/>
            <person name="Jacygrad E."/>
            <person name="Sagayaradj S."/>
            <person name="Cavanaugh K."/>
            <person name="Han R."/>
            <person name="Bertier L."/>
            <person name="Beede B."/>
            <person name="Kafkas S."/>
            <person name="Golino D."/>
            <person name="Preece J."/>
            <person name="Michelmore R."/>
        </authorList>
    </citation>
    <scope>NUCLEOTIDE SEQUENCE [LARGE SCALE GENOMIC DNA]</scope>
</reference>
<name>A0ACC1AI85_9ROSI</name>
<accession>A0ACC1AI85</accession>